<dbReference type="PANTHER" id="PTHR21708:SF26">
    <property type="entry name" value="2-DEHYDROPANTOATE 2-REDUCTASE"/>
    <property type="match status" value="1"/>
</dbReference>
<comment type="similarity">
    <text evidence="1 4">Belongs to the ketopantoate reductase family.</text>
</comment>
<dbReference type="Pfam" id="PF02558">
    <property type="entry name" value="ApbA"/>
    <property type="match status" value="1"/>
</dbReference>
<dbReference type="Pfam" id="PF08546">
    <property type="entry name" value="ApbA_C"/>
    <property type="match status" value="1"/>
</dbReference>
<keyword evidence="3 4" id="KW-0560">Oxidoreductase</keyword>
<comment type="caution">
    <text evidence="7">The sequence shown here is derived from an EMBL/GenBank/DDBJ whole genome shotgun (WGS) entry which is preliminary data.</text>
</comment>
<keyword evidence="8" id="KW-1185">Reference proteome</keyword>
<comment type="function">
    <text evidence="4">Catalyzes the NADPH-dependent reduction of ketopantoate into pantoic acid.</text>
</comment>
<evidence type="ECO:0000256" key="1">
    <source>
        <dbReference type="ARBA" id="ARBA00007870"/>
    </source>
</evidence>
<name>A0ABS4GSL4_9BACL</name>
<reference evidence="7 8" key="1">
    <citation type="submission" date="2021-03" db="EMBL/GenBank/DDBJ databases">
        <title>Genomic Encyclopedia of Type Strains, Phase IV (KMG-IV): sequencing the most valuable type-strain genomes for metagenomic binning, comparative biology and taxonomic classification.</title>
        <authorList>
            <person name="Goeker M."/>
        </authorList>
    </citation>
    <scope>NUCLEOTIDE SEQUENCE [LARGE SCALE GENOMIC DNA]</scope>
    <source>
        <strain evidence="7 8">DSM 24738</strain>
    </source>
</reference>
<dbReference type="InterPro" id="IPR051402">
    <property type="entry name" value="KPR-Related"/>
</dbReference>
<sequence>MRTLVLGAGAIGGYFGGRLLEKGEDITFLVRENRQKELRQNGLVLKSDFGDITVSPKTITVNDSPSSFDLIIFSTKAYHLEQAIADIKPFVGEHTVILPLLNGIAHVPLLKRELGEQNVIGGLCYVSATLDDKGTVIQSGPNNRMVIGEFDRTPSKRIEKIKHLFTSAKTTCEISDNIEQEMWHKYLFIATMSGVTTLFRSPMGAIRSSEGSRSFLEGLSNEVRTVMERYGAPLSEGISQKHLASFDSAPYGSKASMLKDMEKGAPLEGDHIHGYLLKLSKELNLNSPLLEVVYSNLEVYQSQIG</sequence>
<evidence type="ECO:0000259" key="6">
    <source>
        <dbReference type="Pfam" id="PF08546"/>
    </source>
</evidence>
<dbReference type="Proteomes" id="UP001519343">
    <property type="component" value="Unassembled WGS sequence"/>
</dbReference>
<evidence type="ECO:0000256" key="2">
    <source>
        <dbReference type="ARBA" id="ARBA00022857"/>
    </source>
</evidence>
<proteinExistence type="inferred from homology"/>
<dbReference type="InterPro" id="IPR003710">
    <property type="entry name" value="ApbA"/>
</dbReference>
<comment type="pathway">
    <text evidence="4">Cofactor biosynthesis; (R)-pantothenate biosynthesis; (R)-pantoate from 3-methyl-2-oxobutanoate: step 2/2.</text>
</comment>
<keyword evidence="4" id="KW-0566">Pantothenate biosynthesis</keyword>
<keyword evidence="2 4" id="KW-0521">NADP</keyword>
<dbReference type="InterPro" id="IPR008927">
    <property type="entry name" value="6-PGluconate_DH-like_C_sf"/>
</dbReference>
<evidence type="ECO:0000256" key="3">
    <source>
        <dbReference type="ARBA" id="ARBA00023002"/>
    </source>
</evidence>
<gene>
    <name evidence="7" type="ORF">J2Z37_003286</name>
</gene>
<dbReference type="PANTHER" id="PTHR21708">
    <property type="entry name" value="PROBABLE 2-DEHYDROPANTOATE 2-REDUCTASE"/>
    <property type="match status" value="1"/>
</dbReference>
<dbReference type="InterPro" id="IPR013752">
    <property type="entry name" value="KPA_reductase"/>
</dbReference>
<dbReference type="Gene3D" id="3.40.50.720">
    <property type="entry name" value="NAD(P)-binding Rossmann-like Domain"/>
    <property type="match status" value="1"/>
</dbReference>
<dbReference type="NCBIfam" id="TIGR00745">
    <property type="entry name" value="apbA_panE"/>
    <property type="match status" value="1"/>
</dbReference>
<dbReference type="SUPFAM" id="SSF51735">
    <property type="entry name" value="NAD(P)-binding Rossmann-fold domains"/>
    <property type="match status" value="1"/>
</dbReference>
<evidence type="ECO:0000256" key="4">
    <source>
        <dbReference type="RuleBase" id="RU362068"/>
    </source>
</evidence>
<evidence type="ECO:0000259" key="5">
    <source>
        <dbReference type="Pfam" id="PF02558"/>
    </source>
</evidence>
<dbReference type="InterPro" id="IPR013332">
    <property type="entry name" value="KPR_N"/>
</dbReference>
<dbReference type="GO" id="GO:0008677">
    <property type="term" value="F:2-dehydropantoate 2-reductase activity"/>
    <property type="evidence" value="ECO:0007669"/>
    <property type="project" value="UniProtKB-EC"/>
</dbReference>
<protein>
    <recommendedName>
        <fullName evidence="4">2-dehydropantoate 2-reductase</fullName>
        <ecNumber evidence="4">1.1.1.169</ecNumber>
    </recommendedName>
    <alternativeName>
        <fullName evidence="4">Ketopantoate reductase</fullName>
    </alternativeName>
</protein>
<dbReference type="InterPro" id="IPR013328">
    <property type="entry name" value="6PGD_dom2"/>
</dbReference>
<dbReference type="SUPFAM" id="SSF48179">
    <property type="entry name" value="6-phosphogluconate dehydrogenase C-terminal domain-like"/>
    <property type="match status" value="1"/>
</dbReference>
<evidence type="ECO:0000313" key="8">
    <source>
        <dbReference type="Proteomes" id="UP001519343"/>
    </source>
</evidence>
<dbReference type="Gene3D" id="1.10.1040.10">
    <property type="entry name" value="N-(1-d-carboxylethyl)-l-norvaline Dehydrogenase, domain 2"/>
    <property type="match status" value="1"/>
</dbReference>
<dbReference type="EC" id="1.1.1.169" evidence="4"/>
<feature type="domain" description="Ketopantoate reductase N-terminal" evidence="5">
    <location>
        <begin position="4"/>
        <end position="151"/>
    </location>
</feature>
<evidence type="ECO:0000313" key="7">
    <source>
        <dbReference type="EMBL" id="MBP1933273.1"/>
    </source>
</evidence>
<dbReference type="InterPro" id="IPR036291">
    <property type="entry name" value="NAD(P)-bd_dom_sf"/>
</dbReference>
<dbReference type="RefSeq" id="WP_209811286.1">
    <property type="nucleotide sequence ID" value="NZ_JAGGKT010000010.1"/>
</dbReference>
<organism evidence="7 8">
    <name type="scientific">Ammoniphilus resinae</name>
    <dbReference type="NCBI Taxonomy" id="861532"/>
    <lineage>
        <taxon>Bacteria</taxon>
        <taxon>Bacillati</taxon>
        <taxon>Bacillota</taxon>
        <taxon>Bacilli</taxon>
        <taxon>Bacillales</taxon>
        <taxon>Paenibacillaceae</taxon>
        <taxon>Aneurinibacillus group</taxon>
        <taxon>Ammoniphilus</taxon>
    </lineage>
</organism>
<comment type="catalytic activity">
    <reaction evidence="4">
        <text>(R)-pantoate + NADP(+) = 2-dehydropantoate + NADPH + H(+)</text>
        <dbReference type="Rhea" id="RHEA:16233"/>
        <dbReference type="ChEBI" id="CHEBI:11561"/>
        <dbReference type="ChEBI" id="CHEBI:15378"/>
        <dbReference type="ChEBI" id="CHEBI:15980"/>
        <dbReference type="ChEBI" id="CHEBI:57783"/>
        <dbReference type="ChEBI" id="CHEBI:58349"/>
        <dbReference type="EC" id="1.1.1.169"/>
    </reaction>
</comment>
<feature type="domain" description="Ketopantoate reductase C-terminal" evidence="6">
    <location>
        <begin position="177"/>
        <end position="300"/>
    </location>
</feature>
<dbReference type="EMBL" id="JAGGKT010000010">
    <property type="protein sequence ID" value="MBP1933273.1"/>
    <property type="molecule type" value="Genomic_DNA"/>
</dbReference>
<accession>A0ABS4GSL4</accession>